<reference evidence="2 3" key="1">
    <citation type="submission" date="2021-04" db="EMBL/GenBank/DDBJ databases">
        <title>Characterization of the biosynthetic gene cluster of new lipopeptides with antitumor activity in the genome of the marine Streptomyces PHM034.</title>
        <authorList>
            <person name="Ceniceros A."/>
            <person name="Canedo L."/>
            <person name="Mendez C."/>
            <person name="Olano C."/>
            <person name="Schleissner C."/>
            <person name="Cuevas C."/>
            <person name="De La Calle F."/>
            <person name="Salas J.A."/>
        </authorList>
    </citation>
    <scope>NUCLEOTIDE SEQUENCE [LARGE SCALE GENOMIC DNA]</scope>
    <source>
        <strain evidence="2 3">PHM034</strain>
    </source>
</reference>
<keyword evidence="3" id="KW-1185">Reference proteome</keyword>
<accession>A0A941F9S6</accession>
<dbReference type="Gene3D" id="1.20.5.340">
    <property type="match status" value="1"/>
</dbReference>
<sequence length="423" mass="42791">MPFPTGASTITLTGTFPVPVAGTARAGRVVFTPSATLVDSTQKAIYSGGGSISLDTDGKFSVVLLCTDDTDVQPAGWQWRVDEQPSGAPRRTYWIALPSTLGATVDLSTLSPVSEPDGSGTSTPPTGPAGGALTGSYPNPQLSAATIASFDPAGAAATAQTAAAADATAKVAAHTAAVDPHGDRTAATAALAAHEADTTSVHGITDTSALETQAGATGKVSTHTAAADPHGDRAWANGQFATITVVNTLTGTVTTLQGDVTTLDGFVADCLTRVAAIEQGTAFLSGLNVDGDAQIANGNLTITNFVKGYRYRTDGGALDWEGTGSDLVISVWSGTGFNGTQHNYLRLSADAQNVQIAGKVEYVDNLYGATRHVLDGAANTAGFYGATPITRPVVAGSRADGSALTSFLAALDTLGLIDDQTTA</sequence>
<gene>
    <name evidence="2" type="ORF">KEF29_03195</name>
</gene>
<proteinExistence type="predicted"/>
<evidence type="ECO:0000256" key="1">
    <source>
        <dbReference type="SAM" id="MobiDB-lite"/>
    </source>
</evidence>
<dbReference type="AlphaFoldDB" id="A0A941F9S6"/>
<evidence type="ECO:0000313" key="2">
    <source>
        <dbReference type="EMBL" id="MBR8638614.1"/>
    </source>
</evidence>
<evidence type="ECO:0000313" key="3">
    <source>
        <dbReference type="Proteomes" id="UP000682308"/>
    </source>
</evidence>
<protein>
    <submittedName>
        <fullName evidence="2">Uncharacterized protein</fullName>
    </submittedName>
</protein>
<name>A0A941F9S6_9ACTN</name>
<dbReference type="EMBL" id="JAGTPG010000001">
    <property type="protein sequence ID" value="MBR8638614.1"/>
    <property type="molecule type" value="Genomic_DNA"/>
</dbReference>
<organism evidence="2 3">
    <name type="scientific">Streptomyces tuirus</name>
    <dbReference type="NCBI Taxonomy" id="68278"/>
    <lineage>
        <taxon>Bacteria</taxon>
        <taxon>Bacillati</taxon>
        <taxon>Actinomycetota</taxon>
        <taxon>Actinomycetes</taxon>
        <taxon>Kitasatosporales</taxon>
        <taxon>Streptomycetaceae</taxon>
        <taxon>Streptomyces</taxon>
    </lineage>
</organism>
<feature type="compositionally biased region" description="Low complexity" evidence="1">
    <location>
        <begin position="114"/>
        <end position="124"/>
    </location>
</feature>
<comment type="caution">
    <text evidence="2">The sequence shown here is derived from an EMBL/GenBank/DDBJ whole genome shotgun (WGS) entry which is preliminary data.</text>
</comment>
<dbReference type="Proteomes" id="UP000682308">
    <property type="component" value="Unassembled WGS sequence"/>
</dbReference>
<feature type="region of interest" description="Disordered" evidence="1">
    <location>
        <begin position="108"/>
        <end position="138"/>
    </location>
</feature>